<reference evidence="1" key="1">
    <citation type="submission" date="2020-11" db="EMBL/GenBank/DDBJ databases">
        <authorList>
            <person name="Tran Van P."/>
        </authorList>
    </citation>
    <scope>NUCLEOTIDE SEQUENCE</scope>
</reference>
<dbReference type="EMBL" id="CAJPEV010000319">
    <property type="protein sequence ID" value="CAG0883917.1"/>
    <property type="molecule type" value="Genomic_DNA"/>
</dbReference>
<protein>
    <submittedName>
        <fullName evidence="1">Uncharacterized protein</fullName>
    </submittedName>
</protein>
<organism evidence="1">
    <name type="scientific">Darwinula stevensoni</name>
    <dbReference type="NCBI Taxonomy" id="69355"/>
    <lineage>
        <taxon>Eukaryota</taxon>
        <taxon>Metazoa</taxon>
        <taxon>Ecdysozoa</taxon>
        <taxon>Arthropoda</taxon>
        <taxon>Crustacea</taxon>
        <taxon>Oligostraca</taxon>
        <taxon>Ostracoda</taxon>
        <taxon>Podocopa</taxon>
        <taxon>Podocopida</taxon>
        <taxon>Darwinulocopina</taxon>
        <taxon>Darwinuloidea</taxon>
        <taxon>Darwinulidae</taxon>
        <taxon>Darwinula</taxon>
    </lineage>
</organism>
<proteinExistence type="predicted"/>
<keyword evidence="2" id="KW-1185">Reference proteome</keyword>
<accession>A0A7R8X8Y3</accession>
<name>A0A7R8X8Y3_9CRUS</name>
<dbReference type="AlphaFoldDB" id="A0A7R8X8Y3"/>
<dbReference type="Proteomes" id="UP000677054">
    <property type="component" value="Unassembled WGS sequence"/>
</dbReference>
<dbReference type="InterPro" id="IPR027267">
    <property type="entry name" value="AH/BAR_dom_sf"/>
</dbReference>
<dbReference type="Gene3D" id="1.20.1270.60">
    <property type="entry name" value="Arfaptin homology (AH) domain/BAR domain"/>
    <property type="match status" value="1"/>
</dbReference>
<evidence type="ECO:0000313" key="1">
    <source>
        <dbReference type="EMBL" id="CAD7242801.1"/>
    </source>
</evidence>
<sequence>MHDEGLISCPKRTGLPRGDGRGCLGARVQMAEAAKYEAERSFEECSDVAREEIKRFHRVRSTELKTAIGQYAETQVKLARDTYAMVTQALASFSQLPIHFPSQNSS</sequence>
<gene>
    <name evidence="1" type="ORF">DSTB1V02_LOCUS2746</name>
</gene>
<evidence type="ECO:0000313" key="2">
    <source>
        <dbReference type="Proteomes" id="UP000677054"/>
    </source>
</evidence>
<dbReference type="OrthoDB" id="9976382at2759"/>
<dbReference type="EMBL" id="LR899836">
    <property type="protein sequence ID" value="CAD7242801.1"/>
    <property type="molecule type" value="Genomic_DNA"/>
</dbReference>